<dbReference type="GO" id="GO:0006655">
    <property type="term" value="P:phosphatidylglycerol biosynthetic process"/>
    <property type="evidence" value="ECO:0007669"/>
    <property type="project" value="UniProtKB-UniPathway"/>
</dbReference>
<keyword evidence="1" id="KW-0443">Lipid metabolism</keyword>
<keyword evidence="1" id="KW-1003">Cell membrane</keyword>
<keyword evidence="1 2" id="KW-0472">Membrane</keyword>
<comment type="cofactor">
    <cofactor evidence="1">
        <name>Mg(2+)</name>
        <dbReference type="ChEBI" id="CHEBI:18420"/>
    </cofactor>
</comment>
<dbReference type="UniPathway" id="UPA00084">
    <property type="reaction ID" value="UER00504"/>
</dbReference>
<keyword evidence="1" id="KW-0595">Phospholipid degradation</keyword>
<dbReference type="CDD" id="cd06971">
    <property type="entry name" value="PgpA"/>
    <property type="match status" value="1"/>
</dbReference>
<dbReference type="InterPro" id="IPR007686">
    <property type="entry name" value="YutG/PgpA"/>
</dbReference>
<gene>
    <name evidence="4" type="ORF">G3446_23250</name>
</gene>
<evidence type="ECO:0000313" key="5">
    <source>
        <dbReference type="Proteomes" id="UP000483379"/>
    </source>
</evidence>
<dbReference type="EMBL" id="JAAIJQ010000109">
    <property type="protein sequence ID" value="NEV64750.1"/>
    <property type="molecule type" value="Genomic_DNA"/>
</dbReference>
<dbReference type="GO" id="GO:0005886">
    <property type="term" value="C:plasma membrane"/>
    <property type="evidence" value="ECO:0007669"/>
    <property type="project" value="UniProtKB-SubCell"/>
</dbReference>
<evidence type="ECO:0000259" key="3">
    <source>
        <dbReference type="Pfam" id="PF04608"/>
    </source>
</evidence>
<evidence type="ECO:0000256" key="2">
    <source>
        <dbReference type="SAM" id="Phobius"/>
    </source>
</evidence>
<keyword evidence="1" id="KW-0442">Lipid degradation</keyword>
<dbReference type="InterPro" id="IPR026037">
    <property type="entry name" value="PgpA"/>
</dbReference>
<comment type="catalytic activity">
    <reaction evidence="1">
        <text>a 1,2-diacyl-sn-glycero-3-phospho-(1'-sn-glycero-3'-phosphate) + H2O = a 1,2-diacyl-sn-glycero-3-phospho-(1'-sn-glycerol) + phosphate</text>
        <dbReference type="Rhea" id="RHEA:33751"/>
        <dbReference type="ChEBI" id="CHEBI:15377"/>
        <dbReference type="ChEBI" id="CHEBI:43474"/>
        <dbReference type="ChEBI" id="CHEBI:60110"/>
        <dbReference type="ChEBI" id="CHEBI:64716"/>
        <dbReference type="EC" id="3.1.3.27"/>
    </reaction>
</comment>
<accession>A0A6M0K4V0</accession>
<keyword evidence="5" id="KW-1185">Reference proteome</keyword>
<comment type="caution">
    <text evidence="4">The sequence shown here is derived from an EMBL/GenBank/DDBJ whole genome shotgun (WGS) entry which is preliminary data.</text>
</comment>
<dbReference type="Proteomes" id="UP000483379">
    <property type="component" value="Unassembled WGS sequence"/>
</dbReference>
<evidence type="ECO:0000313" key="4">
    <source>
        <dbReference type="EMBL" id="NEV64750.1"/>
    </source>
</evidence>
<dbReference type="SUPFAM" id="SSF101307">
    <property type="entry name" value="YutG-like"/>
    <property type="match status" value="1"/>
</dbReference>
<feature type="transmembrane region" description="Helical" evidence="2">
    <location>
        <begin position="12"/>
        <end position="30"/>
    </location>
</feature>
<proteinExistence type="predicted"/>
<dbReference type="InterPro" id="IPR036681">
    <property type="entry name" value="PgpA-like_sf"/>
</dbReference>
<keyword evidence="1" id="KW-0378">Hydrolase</keyword>
<comment type="subcellular location">
    <subcellularLocation>
        <location evidence="1">Cell inner membrane</location>
        <topology evidence="1">Multi-pass membrane protein</topology>
    </subcellularLocation>
</comment>
<keyword evidence="1" id="KW-1208">Phospholipid metabolism</keyword>
<dbReference type="PANTHER" id="PTHR36305:SF1">
    <property type="entry name" value="PHOSPHATIDYLGLYCEROPHOSPHATASE A"/>
    <property type="match status" value="1"/>
</dbReference>
<keyword evidence="1 2" id="KW-0812">Transmembrane</keyword>
<name>A0A6M0K4V0_9GAMM</name>
<feature type="transmembrane region" description="Helical" evidence="2">
    <location>
        <begin position="137"/>
        <end position="161"/>
    </location>
</feature>
<keyword evidence="1" id="KW-0997">Cell inner membrane</keyword>
<dbReference type="Pfam" id="PF04608">
    <property type="entry name" value="PgpA"/>
    <property type="match status" value="1"/>
</dbReference>
<feature type="domain" description="YutG/PgpA" evidence="3">
    <location>
        <begin position="20"/>
        <end position="157"/>
    </location>
</feature>
<keyword evidence="1" id="KW-0479">Metal-binding</keyword>
<organism evidence="4 5">
    <name type="scientific">Thiorhodococcus minor</name>
    <dbReference type="NCBI Taxonomy" id="57489"/>
    <lineage>
        <taxon>Bacteria</taxon>
        <taxon>Pseudomonadati</taxon>
        <taxon>Pseudomonadota</taxon>
        <taxon>Gammaproteobacteria</taxon>
        <taxon>Chromatiales</taxon>
        <taxon>Chromatiaceae</taxon>
        <taxon>Thiorhodococcus</taxon>
    </lineage>
</organism>
<feature type="transmembrane region" description="Helical" evidence="2">
    <location>
        <begin position="42"/>
        <end position="67"/>
    </location>
</feature>
<sequence length="162" mass="17422">MDATIKPSWRLITSHPAYFLAFGLGTGLSPKAPGTVGTLLGFPLYFGLAAILPLPGILAALLVAFVVGAKLCDMAGKAVGEADHGGIVWDEIVAMALVLCFTPPGWGWWLASFAAFRVFDIFKPWPIRYFDERWKNGLGVMVDDLLAAGYAILVILLAGLWL</sequence>
<dbReference type="GO" id="GO:0046872">
    <property type="term" value="F:metal ion binding"/>
    <property type="evidence" value="ECO:0007669"/>
    <property type="project" value="UniProtKB-KW"/>
</dbReference>
<reference evidence="4 5" key="1">
    <citation type="submission" date="2020-02" db="EMBL/GenBank/DDBJ databases">
        <title>Genome sequences of Thiorhodococcus mannitoliphagus and Thiorhodococcus minor, purple sulfur photosynthetic bacteria in the gammaproteobacterial family, Chromatiaceae.</title>
        <authorList>
            <person name="Aviles F.A."/>
            <person name="Meyer T.E."/>
            <person name="Kyndt J.A."/>
        </authorList>
    </citation>
    <scope>NUCLEOTIDE SEQUENCE [LARGE SCALE GENOMIC DNA]</scope>
    <source>
        <strain evidence="4 5">DSM 11518</strain>
    </source>
</reference>
<dbReference type="RefSeq" id="WP_164455794.1">
    <property type="nucleotide sequence ID" value="NZ_JAAIJQ010000109.1"/>
</dbReference>
<dbReference type="PIRSF" id="PIRSF006162">
    <property type="entry name" value="PgpA"/>
    <property type="match status" value="1"/>
</dbReference>
<protein>
    <recommendedName>
        <fullName evidence="1">Phosphatidylglycerophosphatase A</fullName>
        <ecNumber evidence="1">3.1.3.27</ecNumber>
    </recommendedName>
    <alternativeName>
        <fullName evidence="1">Phosphatidylglycerolphosphate phosphatase A</fullName>
    </alternativeName>
</protein>
<dbReference type="AlphaFoldDB" id="A0A6M0K4V0"/>
<dbReference type="EC" id="3.1.3.27" evidence="1"/>
<dbReference type="GO" id="GO:0008962">
    <property type="term" value="F:phosphatidylglycerophosphatase activity"/>
    <property type="evidence" value="ECO:0007669"/>
    <property type="project" value="UniProtKB-EC"/>
</dbReference>
<feature type="transmembrane region" description="Helical" evidence="2">
    <location>
        <begin position="92"/>
        <end position="116"/>
    </location>
</feature>
<keyword evidence="2" id="KW-1133">Transmembrane helix</keyword>
<comment type="function">
    <text evidence="1">Lipid phosphatase which dephosphorylates phosphatidylglycerophosphate (PGP) to phosphatidylglycerol (PG).</text>
</comment>
<evidence type="ECO:0000256" key="1">
    <source>
        <dbReference type="PIRNR" id="PIRNR006162"/>
    </source>
</evidence>
<dbReference type="PANTHER" id="PTHR36305">
    <property type="entry name" value="PHOSPHATIDYLGLYCEROPHOSPHATASE A"/>
    <property type="match status" value="1"/>
</dbReference>
<comment type="pathway">
    <text evidence="1">Phospholipid metabolism; phosphatidylglycerol biosynthesis; phosphatidylglycerol from CDP-diacylglycerol: step 2/2.</text>
</comment>
<dbReference type="GO" id="GO:0009395">
    <property type="term" value="P:phospholipid catabolic process"/>
    <property type="evidence" value="ECO:0007669"/>
    <property type="project" value="UniProtKB-KW"/>
</dbReference>
<keyword evidence="1" id="KW-0460">Magnesium</keyword>